<proteinExistence type="predicted"/>
<sequence>MRRVVVAFALAFALAVLSFTFAPAAPIPKEPAPIPYFPTRTGAKWVWKTNDPKETLVVTEVNKKDAGALTVTVCWEADGEHSNFGTFLVTDKGLFSKDFAGKELNPPICLLKSPPKAGDKWETRTGLVDGLFELCQKCKVLEAEWVEVPAGKFKAFPVVSEITVSVKFGPAQQKAPEPITRTEWYAPGIGLVKLKHKRGTDDEVRELQSFTPAKE</sequence>
<keyword evidence="3" id="KW-1185">Reference proteome</keyword>
<accession>A0A6M5YKM6</accession>
<dbReference type="Gene3D" id="2.40.360.20">
    <property type="match status" value="1"/>
</dbReference>
<dbReference type="AlphaFoldDB" id="A0A6M5YKM6"/>
<organism evidence="2 3">
    <name type="scientific">Frigoriglobus tundricola</name>
    <dbReference type="NCBI Taxonomy" id="2774151"/>
    <lineage>
        <taxon>Bacteria</taxon>
        <taxon>Pseudomonadati</taxon>
        <taxon>Planctomycetota</taxon>
        <taxon>Planctomycetia</taxon>
        <taxon>Gemmatales</taxon>
        <taxon>Gemmataceae</taxon>
        <taxon>Frigoriglobus</taxon>
    </lineage>
</organism>
<keyword evidence="1" id="KW-0732">Signal</keyword>
<protein>
    <submittedName>
        <fullName evidence="2">Uncharacterized protein</fullName>
    </submittedName>
</protein>
<evidence type="ECO:0000256" key="1">
    <source>
        <dbReference type="SAM" id="SignalP"/>
    </source>
</evidence>
<dbReference type="KEGG" id="ftj:FTUN_1414"/>
<reference evidence="3" key="1">
    <citation type="submission" date="2020-05" db="EMBL/GenBank/DDBJ databases">
        <title>Frigoriglobus tundricola gen. nov., sp. nov., a psychrotolerant cellulolytic planctomycete of the family Gemmataceae with two divergent copies of 16S rRNA gene.</title>
        <authorList>
            <person name="Kulichevskaya I.S."/>
            <person name="Ivanova A.A."/>
            <person name="Naumoff D.G."/>
            <person name="Beletsky A.V."/>
            <person name="Rijpstra W.I.C."/>
            <person name="Sinninghe Damste J.S."/>
            <person name="Mardanov A.V."/>
            <person name="Ravin N.V."/>
            <person name="Dedysh S.N."/>
        </authorList>
    </citation>
    <scope>NUCLEOTIDE SEQUENCE [LARGE SCALE GENOMIC DNA]</scope>
    <source>
        <strain evidence="3">PL17</strain>
    </source>
</reference>
<gene>
    <name evidence="2" type="ORF">FTUN_1414</name>
</gene>
<dbReference type="RefSeq" id="WP_171470004.1">
    <property type="nucleotide sequence ID" value="NZ_CP053452.2"/>
</dbReference>
<evidence type="ECO:0000313" key="2">
    <source>
        <dbReference type="EMBL" id="QJW93900.1"/>
    </source>
</evidence>
<feature type="signal peptide" evidence="1">
    <location>
        <begin position="1"/>
        <end position="24"/>
    </location>
</feature>
<dbReference type="Proteomes" id="UP000503447">
    <property type="component" value="Chromosome"/>
</dbReference>
<name>A0A6M5YKM6_9BACT</name>
<feature type="chain" id="PRO_5027006191" evidence="1">
    <location>
        <begin position="25"/>
        <end position="215"/>
    </location>
</feature>
<dbReference type="EMBL" id="CP053452">
    <property type="protein sequence ID" value="QJW93900.1"/>
    <property type="molecule type" value="Genomic_DNA"/>
</dbReference>
<evidence type="ECO:0000313" key="3">
    <source>
        <dbReference type="Proteomes" id="UP000503447"/>
    </source>
</evidence>